<dbReference type="EMBL" id="HG916855">
    <property type="protein sequence ID" value="CDM61864.1"/>
    <property type="molecule type" value="Genomic_DNA"/>
</dbReference>
<geneLocation type="plasmid" evidence="1 2">
    <name>pLPU83d</name>
</geneLocation>
<organism evidence="1 2">
    <name type="scientific">Rhizobium favelukesii</name>
    <dbReference type="NCBI Taxonomy" id="348824"/>
    <lineage>
        <taxon>Bacteria</taxon>
        <taxon>Pseudomonadati</taxon>
        <taxon>Pseudomonadota</taxon>
        <taxon>Alphaproteobacteria</taxon>
        <taxon>Hyphomicrobiales</taxon>
        <taxon>Rhizobiaceae</taxon>
        <taxon>Rhizobium/Agrobacterium group</taxon>
        <taxon>Rhizobium</taxon>
    </lineage>
</organism>
<gene>
    <name evidence="1" type="ORF">LPU83_pLPU83d_0493</name>
</gene>
<sequence length="81" mass="8753">MCFLLFTAGRRADSTMDDRHFPPAVTRASDLACAHPFLSAYRIHWNVVRLWIDVLGPAAAVADTDDVGALHIAATQTGISS</sequence>
<dbReference type="Proteomes" id="UP000019443">
    <property type="component" value="Plasmid pLPU83d"/>
</dbReference>
<dbReference type="AlphaFoldDB" id="W6RM59"/>
<dbReference type="PATRIC" id="fig|348824.6.peg.6127"/>
<accession>W6RM59</accession>
<dbReference type="KEGG" id="rhl:LPU83_pLPU83d_0493"/>
<keyword evidence="1" id="KW-0614">Plasmid</keyword>
<dbReference type="HOGENOM" id="CLU_2571484_0_0_5"/>
<evidence type="ECO:0000313" key="1">
    <source>
        <dbReference type="EMBL" id="CDM61864.1"/>
    </source>
</evidence>
<reference evidence="1" key="1">
    <citation type="submission" date="2013-11" db="EMBL/GenBank/DDBJ databases">
        <title>Draft genome sequence of the broad-host-range Rhizobium sp. LPU83 strain, a member of the low-genetic diversity Oregon-like Rhizobium sp. group.</title>
        <authorList>
            <person name="Wibberg D."/>
            <person name="Puehler A."/>
            <person name="Schlueter A."/>
        </authorList>
    </citation>
    <scope>NUCLEOTIDE SEQUENCE [LARGE SCALE GENOMIC DNA]</scope>
    <source>
        <strain evidence="1">LPU83</strain>
        <plasmid evidence="1">pLPU83d</plasmid>
    </source>
</reference>
<proteinExistence type="predicted"/>
<keyword evidence="2" id="KW-1185">Reference proteome</keyword>
<protein>
    <submittedName>
        <fullName evidence="1">Uncharacterized protein</fullName>
    </submittedName>
</protein>
<evidence type="ECO:0000313" key="2">
    <source>
        <dbReference type="Proteomes" id="UP000019443"/>
    </source>
</evidence>
<name>W6RM59_9HYPH</name>